<evidence type="ECO:0000313" key="2">
    <source>
        <dbReference type="Proteomes" id="UP001210925"/>
    </source>
</evidence>
<keyword evidence="2" id="KW-1185">Reference proteome</keyword>
<accession>A0AAD5UH59</accession>
<evidence type="ECO:0000313" key="1">
    <source>
        <dbReference type="EMBL" id="KAJ3255506.1"/>
    </source>
</evidence>
<reference evidence="1" key="1">
    <citation type="submission" date="2020-05" db="EMBL/GenBank/DDBJ databases">
        <title>Phylogenomic resolution of chytrid fungi.</title>
        <authorList>
            <person name="Stajich J.E."/>
            <person name="Amses K."/>
            <person name="Simmons R."/>
            <person name="Seto K."/>
            <person name="Myers J."/>
            <person name="Bonds A."/>
            <person name="Quandt C.A."/>
            <person name="Barry K."/>
            <person name="Liu P."/>
            <person name="Grigoriev I."/>
            <person name="Longcore J.E."/>
            <person name="James T.Y."/>
        </authorList>
    </citation>
    <scope>NUCLEOTIDE SEQUENCE</scope>
    <source>
        <strain evidence="1">PLAUS21</strain>
    </source>
</reference>
<protein>
    <submittedName>
        <fullName evidence="1">Uncharacterized protein</fullName>
    </submittedName>
</protein>
<sequence>MKVFAIPKLTIVLAIAITSLLLLCVNTFAMPPEIVEQKEFAVHSFYERKIVGPFDFDFTLIGKQILDKHAGLGIMRYGDGELAVIQKQPLVAEQDNWKYNGGDDSVLAKDLSRTLSGHYGEPLYYGFPANENVESLNTYLNLTQQSLNYVTYANLFVNSNYKRTRKLLEMIQNGDAGDVVLFASKESRLHASTFTTMKEYVECPDEGLQWYETNHKSIKKTWDHLAAKYTNTLFVLSCGPLSNIAVHRMWGLNKFNRYIDFGSSVDEILKGRRTRPYMDDSSEYAGFFDPAFKVVDGSAILLPNLFTKD</sequence>
<dbReference type="AlphaFoldDB" id="A0AAD5UH59"/>
<gene>
    <name evidence="1" type="ORF">HK103_006231</name>
</gene>
<dbReference type="EMBL" id="JADGKB010000065">
    <property type="protein sequence ID" value="KAJ3255506.1"/>
    <property type="molecule type" value="Genomic_DNA"/>
</dbReference>
<organism evidence="1 2">
    <name type="scientific">Boothiomyces macroporosus</name>
    <dbReference type="NCBI Taxonomy" id="261099"/>
    <lineage>
        <taxon>Eukaryota</taxon>
        <taxon>Fungi</taxon>
        <taxon>Fungi incertae sedis</taxon>
        <taxon>Chytridiomycota</taxon>
        <taxon>Chytridiomycota incertae sedis</taxon>
        <taxon>Chytridiomycetes</taxon>
        <taxon>Rhizophydiales</taxon>
        <taxon>Terramycetaceae</taxon>
        <taxon>Boothiomyces</taxon>
    </lineage>
</organism>
<proteinExistence type="predicted"/>
<dbReference type="Proteomes" id="UP001210925">
    <property type="component" value="Unassembled WGS sequence"/>
</dbReference>
<name>A0AAD5UH59_9FUNG</name>
<comment type="caution">
    <text evidence="1">The sequence shown here is derived from an EMBL/GenBank/DDBJ whole genome shotgun (WGS) entry which is preliminary data.</text>
</comment>